<evidence type="ECO:0000256" key="1">
    <source>
        <dbReference type="SAM" id="SignalP"/>
    </source>
</evidence>
<evidence type="ECO:0000313" key="3">
    <source>
        <dbReference type="Proteomes" id="UP000305948"/>
    </source>
</evidence>
<organism evidence="2 3">
    <name type="scientific">Heliocybe sulcata</name>
    <dbReference type="NCBI Taxonomy" id="5364"/>
    <lineage>
        <taxon>Eukaryota</taxon>
        <taxon>Fungi</taxon>
        <taxon>Dikarya</taxon>
        <taxon>Basidiomycota</taxon>
        <taxon>Agaricomycotina</taxon>
        <taxon>Agaricomycetes</taxon>
        <taxon>Gloeophyllales</taxon>
        <taxon>Gloeophyllaceae</taxon>
        <taxon>Heliocybe</taxon>
    </lineage>
</organism>
<name>A0A5C3NEA3_9AGAM</name>
<dbReference type="SUPFAM" id="SSF49777">
    <property type="entry name" value="PEBP-like"/>
    <property type="match status" value="1"/>
</dbReference>
<dbReference type="Proteomes" id="UP000305948">
    <property type="component" value="Unassembled WGS sequence"/>
</dbReference>
<evidence type="ECO:0000313" key="2">
    <source>
        <dbReference type="EMBL" id="TFK55305.1"/>
    </source>
</evidence>
<protein>
    <submittedName>
        <fullName evidence="2">Uncharacterized protein</fullName>
    </submittedName>
</protein>
<proteinExistence type="predicted"/>
<dbReference type="Gene3D" id="3.90.280.10">
    <property type="entry name" value="PEBP-like"/>
    <property type="match status" value="1"/>
</dbReference>
<dbReference type="InterPro" id="IPR036610">
    <property type="entry name" value="PEBP-like_sf"/>
</dbReference>
<keyword evidence="3" id="KW-1185">Reference proteome</keyword>
<sequence>MLSCLGVLAFAFVSSAIAQSNYNYTYGDLQAEAATAHFTQARIIPPLLGPDTTFMPQAYLNVSFPGIGQISFGQTLSPDQVQQPPNITVTFRSPYPLNANVSTMQTTVVLEDVGPAGHNFTLHQTRTWLVYNATLKGADGEAPSRYTTTFAMFTSALLGRLHGLHIKRRLHARYECRYDRHELRAPRRLW</sequence>
<feature type="chain" id="PRO_5023124717" evidence="1">
    <location>
        <begin position="19"/>
        <end position="190"/>
    </location>
</feature>
<dbReference type="AlphaFoldDB" id="A0A5C3NEA3"/>
<reference evidence="2 3" key="1">
    <citation type="journal article" date="2019" name="Nat. Ecol. Evol.">
        <title>Megaphylogeny resolves global patterns of mushroom evolution.</title>
        <authorList>
            <person name="Varga T."/>
            <person name="Krizsan K."/>
            <person name="Foldi C."/>
            <person name="Dima B."/>
            <person name="Sanchez-Garcia M."/>
            <person name="Sanchez-Ramirez S."/>
            <person name="Szollosi G.J."/>
            <person name="Szarkandi J.G."/>
            <person name="Papp V."/>
            <person name="Albert L."/>
            <person name="Andreopoulos W."/>
            <person name="Angelini C."/>
            <person name="Antonin V."/>
            <person name="Barry K.W."/>
            <person name="Bougher N.L."/>
            <person name="Buchanan P."/>
            <person name="Buyck B."/>
            <person name="Bense V."/>
            <person name="Catcheside P."/>
            <person name="Chovatia M."/>
            <person name="Cooper J."/>
            <person name="Damon W."/>
            <person name="Desjardin D."/>
            <person name="Finy P."/>
            <person name="Geml J."/>
            <person name="Haridas S."/>
            <person name="Hughes K."/>
            <person name="Justo A."/>
            <person name="Karasinski D."/>
            <person name="Kautmanova I."/>
            <person name="Kiss B."/>
            <person name="Kocsube S."/>
            <person name="Kotiranta H."/>
            <person name="LaButti K.M."/>
            <person name="Lechner B.E."/>
            <person name="Liimatainen K."/>
            <person name="Lipzen A."/>
            <person name="Lukacs Z."/>
            <person name="Mihaltcheva S."/>
            <person name="Morgado L.N."/>
            <person name="Niskanen T."/>
            <person name="Noordeloos M.E."/>
            <person name="Ohm R.A."/>
            <person name="Ortiz-Santana B."/>
            <person name="Ovrebo C."/>
            <person name="Racz N."/>
            <person name="Riley R."/>
            <person name="Savchenko A."/>
            <person name="Shiryaev A."/>
            <person name="Soop K."/>
            <person name="Spirin V."/>
            <person name="Szebenyi C."/>
            <person name="Tomsovsky M."/>
            <person name="Tulloss R.E."/>
            <person name="Uehling J."/>
            <person name="Grigoriev I.V."/>
            <person name="Vagvolgyi C."/>
            <person name="Papp T."/>
            <person name="Martin F.M."/>
            <person name="Miettinen O."/>
            <person name="Hibbett D.S."/>
            <person name="Nagy L.G."/>
        </authorList>
    </citation>
    <scope>NUCLEOTIDE SEQUENCE [LARGE SCALE GENOMIC DNA]</scope>
    <source>
        <strain evidence="2 3">OMC1185</strain>
    </source>
</reference>
<keyword evidence="1" id="KW-0732">Signal</keyword>
<dbReference type="EMBL" id="ML213505">
    <property type="protein sequence ID" value="TFK55305.1"/>
    <property type="molecule type" value="Genomic_DNA"/>
</dbReference>
<accession>A0A5C3NEA3</accession>
<feature type="signal peptide" evidence="1">
    <location>
        <begin position="1"/>
        <end position="18"/>
    </location>
</feature>
<dbReference type="STRING" id="5364.A0A5C3NEA3"/>
<gene>
    <name evidence="2" type="ORF">OE88DRAFT_1654116</name>
</gene>
<dbReference type="OrthoDB" id="2506647at2759"/>